<comment type="caution">
    <text evidence="2">The sequence shown here is derived from an EMBL/GenBank/DDBJ whole genome shotgun (WGS) entry which is preliminary data.</text>
</comment>
<dbReference type="InterPro" id="IPR036116">
    <property type="entry name" value="FN3_sf"/>
</dbReference>
<dbReference type="SUPFAM" id="SSF117281">
    <property type="entry name" value="Kelch motif"/>
    <property type="match status" value="2"/>
</dbReference>
<proteinExistence type="predicted"/>
<evidence type="ECO:0008006" key="4">
    <source>
        <dbReference type="Google" id="ProtNLM"/>
    </source>
</evidence>
<name>A0ABD3NAK1_9STRA</name>
<organism evidence="2 3">
    <name type="scientific">Stephanodiscus triporus</name>
    <dbReference type="NCBI Taxonomy" id="2934178"/>
    <lineage>
        <taxon>Eukaryota</taxon>
        <taxon>Sar</taxon>
        <taxon>Stramenopiles</taxon>
        <taxon>Ochrophyta</taxon>
        <taxon>Bacillariophyta</taxon>
        <taxon>Coscinodiscophyceae</taxon>
        <taxon>Thalassiosirophycidae</taxon>
        <taxon>Stephanodiscales</taxon>
        <taxon>Stephanodiscaceae</taxon>
        <taxon>Stephanodiscus</taxon>
    </lineage>
</organism>
<reference evidence="2 3" key="1">
    <citation type="submission" date="2024-10" db="EMBL/GenBank/DDBJ databases">
        <title>Updated reference genomes for cyclostephanoid diatoms.</title>
        <authorList>
            <person name="Roberts W.R."/>
            <person name="Alverson A.J."/>
        </authorList>
    </citation>
    <scope>NUCLEOTIDE SEQUENCE [LARGE SCALE GENOMIC DNA]</scope>
    <source>
        <strain evidence="2 3">AJA276-08</strain>
    </source>
</reference>
<evidence type="ECO:0000256" key="1">
    <source>
        <dbReference type="SAM" id="MobiDB-lite"/>
    </source>
</evidence>
<evidence type="ECO:0000313" key="3">
    <source>
        <dbReference type="Proteomes" id="UP001530315"/>
    </source>
</evidence>
<dbReference type="PANTHER" id="PTHR23244:SF456">
    <property type="entry name" value="MULTIPLE EPIDERMAL GROWTH FACTOR-LIKE DOMAINS PROTEIN 8"/>
    <property type="match status" value="1"/>
</dbReference>
<gene>
    <name evidence="2" type="ORF">ACHAW5_009200</name>
</gene>
<dbReference type="EMBL" id="JALLAZ020001647">
    <property type="protein sequence ID" value="KAL3769740.1"/>
    <property type="molecule type" value="Genomic_DNA"/>
</dbReference>
<dbReference type="SUPFAM" id="SSF49265">
    <property type="entry name" value="Fibronectin type III"/>
    <property type="match status" value="1"/>
</dbReference>
<dbReference type="InterPro" id="IPR006652">
    <property type="entry name" value="Kelch_1"/>
</dbReference>
<sequence length="902" mass="97492">MPGHRGGHGLVVFVARGGDGGTATTTITPGFPSGSSQATTRYALDADDGYYDVHNAREHPSNEDAEMESRRKAYVVPGDMGRAPYVRTVTIKAWGGGGGGCDGGRGETEEREDIDDDEIANLGEGHGGSYVEATFLLPVGEALRVFVGGGGGSSSSAPNSLGGRGGLGGGRPGRDDGSSGGGGGGGYSSVRLSNGTVLVSAYGGDGGGNASYCSALGGRGGRPSTGRGGMEEEEDAGGYVDLDLALRSSSLDDRVVATCLGAPAIVSLSHDSASFLWDAGACQRERSKELYVQKYSVRISSASGDDVGRDSGGTTKACPDDIDEYRPLKHIQRGIDVNRNATTVAADLRPSTRYCLRIEAFSIRGLSLGVRILPFATKPEPINEWLPVTVRQLDVTVRDAGVTINDGDVSTTTAETSTTWCEHSSTRPSGRRGHSMTVIDDQVYIFGGATIKCVCKRQVIDREETRACSSKAVYSNELWHYDPTTSLFTQLGWKSEEAEEEEESPWPRGREQHSMTALPNGYLVLVGGVSSSNEDFAIGKEANVLLKDVWTMRDPRRVIPNLVFSSDNNAIDLIPGHVTSHVMPVSLRDEVHGISVGEEDMCINRLTVKFSFDHICPNGIQYIKLTGPGTAARGTADHDAPQSRDYETKVFVSSIESREKECQHSTSLDLLMSDDAEDWVLSHASIPKSGTFRPASSLAATFGGLPIDGEWKISVSMESSVFYPEESRGRLLDWELKIDAKPCAAGRPRWQKLPSPPSDFSERRLHTAVAVGNSIFFTGGFAKQQLNDMWRFDFDTNLWTDLTQLAVVEHGRHLPLYGQASFLGPFGLLSYGGMTKHVTRNKGLDLFLLNLFEGDWVSVPIRQHDSTHDYGRFRRVQVALAPFFVHQSFHLTLCLFFGCIQR</sequence>
<accession>A0ABD3NAK1</accession>
<dbReference type="Proteomes" id="UP001530315">
    <property type="component" value="Unassembled WGS sequence"/>
</dbReference>
<keyword evidence="3" id="KW-1185">Reference proteome</keyword>
<protein>
    <recommendedName>
        <fullName evidence="4">Fibronectin type-III domain-containing protein</fullName>
    </recommendedName>
</protein>
<dbReference type="AlphaFoldDB" id="A0ABD3NAK1"/>
<dbReference type="InterPro" id="IPR015915">
    <property type="entry name" value="Kelch-typ_b-propeller"/>
</dbReference>
<dbReference type="Gene3D" id="2.120.10.80">
    <property type="entry name" value="Kelch-type beta propeller"/>
    <property type="match status" value="2"/>
</dbReference>
<feature type="region of interest" description="Disordered" evidence="1">
    <location>
        <begin position="150"/>
        <end position="186"/>
    </location>
</feature>
<feature type="compositionally biased region" description="Gly residues" evidence="1">
    <location>
        <begin position="162"/>
        <end position="171"/>
    </location>
</feature>
<dbReference type="Pfam" id="PF01344">
    <property type="entry name" value="Kelch_1"/>
    <property type="match status" value="1"/>
</dbReference>
<dbReference type="PANTHER" id="PTHR23244">
    <property type="entry name" value="KELCH REPEAT DOMAIN"/>
    <property type="match status" value="1"/>
</dbReference>
<evidence type="ECO:0000313" key="2">
    <source>
        <dbReference type="EMBL" id="KAL3769740.1"/>
    </source>
</evidence>